<sequence length="72" mass="7899">MKLVNAVLHLLAAGRFAPDRRVRPHTWHITVPASHADAQVPASVIDMHWETDPGCGRPVARWHGHATSHIAA</sequence>
<reference evidence="1 2" key="1">
    <citation type="submission" date="2020-03" db="EMBL/GenBank/DDBJ databases">
        <authorList>
            <person name="Lai Q."/>
        </authorList>
    </citation>
    <scope>NUCLEOTIDE SEQUENCE [LARGE SCALE GENOMIC DNA]</scope>
    <source>
        <strain evidence="1 2">CCUG 25036</strain>
    </source>
</reference>
<accession>A0A7X5UCP9</accession>
<name>A0A7X5UCP9_9GAMM</name>
<evidence type="ECO:0000313" key="1">
    <source>
        <dbReference type="EMBL" id="NII08069.1"/>
    </source>
</evidence>
<dbReference type="EMBL" id="JAARLZ010000010">
    <property type="protein sequence ID" value="NII08069.1"/>
    <property type="molecule type" value="Genomic_DNA"/>
</dbReference>
<comment type="caution">
    <text evidence="1">The sequence shown here is derived from an EMBL/GenBank/DDBJ whole genome shotgun (WGS) entry which is preliminary data.</text>
</comment>
<keyword evidence="2" id="KW-1185">Reference proteome</keyword>
<dbReference type="RefSeq" id="WP_166950465.1">
    <property type="nucleotide sequence ID" value="NZ_CP077072.1"/>
</dbReference>
<dbReference type="AlphaFoldDB" id="A0A7X5UCP9"/>
<dbReference type="Proteomes" id="UP000490980">
    <property type="component" value="Unassembled WGS sequence"/>
</dbReference>
<proteinExistence type="predicted"/>
<protein>
    <submittedName>
        <fullName evidence="1">Uncharacterized protein</fullName>
    </submittedName>
</protein>
<organism evidence="1 2">
    <name type="scientific">Luteibacter anthropi</name>
    <dbReference type="NCBI Taxonomy" id="564369"/>
    <lineage>
        <taxon>Bacteria</taxon>
        <taxon>Pseudomonadati</taxon>
        <taxon>Pseudomonadota</taxon>
        <taxon>Gammaproteobacteria</taxon>
        <taxon>Lysobacterales</taxon>
        <taxon>Rhodanobacteraceae</taxon>
        <taxon>Luteibacter</taxon>
    </lineage>
</organism>
<gene>
    <name evidence="1" type="ORF">HBF25_16920</name>
</gene>
<evidence type="ECO:0000313" key="2">
    <source>
        <dbReference type="Proteomes" id="UP000490980"/>
    </source>
</evidence>